<feature type="transmembrane region" description="Helical" evidence="6">
    <location>
        <begin position="472"/>
        <end position="491"/>
    </location>
</feature>
<proteinExistence type="inferred from homology"/>
<evidence type="ECO:0000313" key="7">
    <source>
        <dbReference type="EMBL" id="CAA9457826.1"/>
    </source>
</evidence>
<dbReference type="Gene3D" id="1.10.4160.10">
    <property type="entry name" value="Hydantoin permease"/>
    <property type="match status" value="1"/>
</dbReference>
<feature type="transmembrane region" description="Helical" evidence="6">
    <location>
        <begin position="430"/>
        <end position="452"/>
    </location>
</feature>
<evidence type="ECO:0000256" key="4">
    <source>
        <dbReference type="ARBA" id="ARBA00022989"/>
    </source>
</evidence>
<feature type="transmembrane region" description="Helical" evidence="6">
    <location>
        <begin position="316"/>
        <end position="340"/>
    </location>
</feature>
<keyword evidence="3 6" id="KW-0812">Transmembrane</keyword>
<accession>A0A6J4R7G7</accession>
<dbReference type="CDD" id="cd11485">
    <property type="entry name" value="SLC-NCS1sbd_YbbW-like"/>
    <property type="match status" value="1"/>
</dbReference>
<gene>
    <name evidence="7" type="ORF">AVDCRST_MAG58-1776</name>
</gene>
<keyword evidence="5 6" id="KW-0472">Membrane</keyword>
<feature type="transmembrane region" description="Helical" evidence="6">
    <location>
        <begin position="48"/>
        <end position="68"/>
    </location>
</feature>
<feature type="transmembrane region" description="Helical" evidence="6">
    <location>
        <begin position="229"/>
        <end position="251"/>
    </location>
</feature>
<feature type="transmembrane region" description="Helical" evidence="6">
    <location>
        <begin position="114"/>
        <end position="136"/>
    </location>
</feature>
<comment type="subcellular location">
    <subcellularLocation>
        <location evidence="1">Membrane</location>
        <topology evidence="1">Multi-pass membrane protein</topology>
    </subcellularLocation>
</comment>
<evidence type="ECO:0000256" key="3">
    <source>
        <dbReference type="ARBA" id="ARBA00022692"/>
    </source>
</evidence>
<dbReference type="InterPro" id="IPR012681">
    <property type="entry name" value="NCS1"/>
</dbReference>
<feature type="transmembrane region" description="Helical" evidence="6">
    <location>
        <begin position="352"/>
        <end position="374"/>
    </location>
</feature>
<evidence type="ECO:0000256" key="2">
    <source>
        <dbReference type="ARBA" id="ARBA00008974"/>
    </source>
</evidence>
<name>A0A6J4R7G7_9ACTN</name>
<dbReference type="Pfam" id="PF02133">
    <property type="entry name" value="Transp_cyt_pur"/>
    <property type="match status" value="1"/>
</dbReference>
<reference evidence="7" key="1">
    <citation type="submission" date="2020-02" db="EMBL/GenBank/DDBJ databases">
        <authorList>
            <person name="Meier V. D."/>
        </authorList>
    </citation>
    <scope>NUCLEOTIDE SEQUENCE</scope>
    <source>
        <strain evidence="7">AVDCRST_MAG58</strain>
    </source>
</reference>
<feature type="transmembrane region" description="Helical" evidence="6">
    <location>
        <begin position="272"/>
        <end position="296"/>
    </location>
</feature>
<dbReference type="InterPro" id="IPR001248">
    <property type="entry name" value="Pur-cyt_permease"/>
</dbReference>
<evidence type="ECO:0000256" key="6">
    <source>
        <dbReference type="SAM" id="Phobius"/>
    </source>
</evidence>
<dbReference type="NCBIfam" id="TIGR00800">
    <property type="entry name" value="ncs1"/>
    <property type="match status" value="1"/>
</dbReference>
<evidence type="ECO:0000256" key="1">
    <source>
        <dbReference type="ARBA" id="ARBA00004141"/>
    </source>
</evidence>
<sequence>MEEFRDLAVNNQAELDRIKAGAMASSLYNEDLAPTGPEQRTWTTYNIAALWIGMSVVITTYLLASSIMAAGMNWWQALLTISLGNVLVLIPMLLNAHAGTRYGVPFPVFVRASFGVRGANLAAIARALVACGWFGIQTWLGGAALDALLTAAWGGWANVTGHTFIAFLVFWTIQLVIILTGVEGVKWFESFSAPLLIGGGVALLIWGFVAGGGIGNVFATSANLQQDNIPFWTLFWPSLAANVGYWITLSLNIPDFTRYAKTQRSQVIGQALGLPLTMTAFSFIGIAVTAATIVVFDEAIWDPVALVTRLTGDIPALLILAMFIIAIAQISTNMAANVVSPSFDFSNLAPKYISFRTGGIITAVIGVLSFPWLILETAGAYIFTWLVGYGSLLGAIGAVMIVDYWIVRRRQLDLAELYKMNGSYSYASGWNWRAIAAVLVSVILVIPGFIKAATTAGLNGGPFPNPTFIESLYNYGLFLTFTVSALVYLGLSMIGGSAAEPAREPEAT</sequence>
<comment type="similarity">
    <text evidence="2">Belongs to the purine-cytosine permease (2.A.39) family.</text>
</comment>
<feature type="transmembrane region" description="Helical" evidence="6">
    <location>
        <begin position="74"/>
        <end position="94"/>
    </location>
</feature>
<feature type="transmembrane region" description="Helical" evidence="6">
    <location>
        <begin position="156"/>
        <end position="179"/>
    </location>
</feature>
<evidence type="ECO:0000256" key="5">
    <source>
        <dbReference type="ARBA" id="ARBA00023136"/>
    </source>
</evidence>
<dbReference type="GO" id="GO:0015205">
    <property type="term" value="F:nucleobase transmembrane transporter activity"/>
    <property type="evidence" value="ECO:0007669"/>
    <property type="project" value="TreeGrafter"/>
</dbReference>
<keyword evidence="4 6" id="KW-1133">Transmembrane helix</keyword>
<dbReference type="AlphaFoldDB" id="A0A6J4R7G7"/>
<organism evidence="7">
    <name type="scientific">uncultured Rubrobacteraceae bacterium</name>
    <dbReference type="NCBI Taxonomy" id="349277"/>
    <lineage>
        <taxon>Bacteria</taxon>
        <taxon>Bacillati</taxon>
        <taxon>Actinomycetota</taxon>
        <taxon>Rubrobacteria</taxon>
        <taxon>Rubrobacterales</taxon>
        <taxon>Rubrobacteraceae</taxon>
        <taxon>environmental samples</taxon>
    </lineage>
</organism>
<dbReference type="EMBL" id="CADCVF010000040">
    <property type="protein sequence ID" value="CAA9457826.1"/>
    <property type="molecule type" value="Genomic_DNA"/>
</dbReference>
<dbReference type="InterPro" id="IPR045225">
    <property type="entry name" value="Uracil/uridine/allantoin_perm"/>
</dbReference>
<dbReference type="PANTHER" id="PTHR30618">
    <property type="entry name" value="NCS1 FAMILY PURINE/PYRIMIDINE TRANSPORTER"/>
    <property type="match status" value="1"/>
</dbReference>
<feature type="transmembrane region" description="Helical" evidence="6">
    <location>
        <begin position="380"/>
        <end position="407"/>
    </location>
</feature>
<dbReference type="PANTHER" id="PTHR30618:SF0">
    <property type="entry name" value="PURINE-URACIL PERMEASE NCS1"/>
    <property type="match status" value="1"/>
</dbReference>
<protein>
    <submittedName>
        <fullName evidence="7">Cytosine/purine/uracil/thiamine/allantoin permease family protein</fullName>
    </submittedName>
</protein>
<feature type="transmembrane region" description="Helical" evidence="6">
    <location>
        <begin position="191"/>
        <end position="209"/>
    </location>
</feature>
<dbReference type="GO" id="GO:0005886">
    <property type="term" value="C:plasma membrane"/>
    <property type="evidence" value="ECO:0007669"/>
    <property type="project" value="TreeGrafter"/>
</dbReference>